<dbReference type="RefSeq" id="WP_207001376.1">
    <property type="nucleotide sequence ID" value="NZ_JAEKJR010000002.1"/>
</dbReference>
<dbReference type="PANTHER" id="PTHR43747:SF4">
    <property type="entry name" value="FLAVIN-DEPENDENT TRYPTOPHAN HALOGENASE"/>
    <property type="match status" value="1"/>
</dbReference>
<comment type="caution">
    <text evidence="1">The sequence shown here is derived from an EMBL/GenBank/DDBJ whole genome shotgun (WGS) entry which is preliminary data.</text>
</comment>
<dbReference type="Gene3D" id="3.50.50.60">
    <property type="entry name" value="FAD/NAD(P)-binding domain"/>
    <property type="match status" value="1"/>
</dbReference>
<protein>
    <submittedName>
        <fullName evidence="1">Tryptophan 7-halogenase</fullName>
    </submittedName>
</protein>
<proteinExistence type="predicted"/>
<dbReference type="PANTHER" id="PTHR43747">
    <property type="entry name" value="FAD-BINDING PROTEIN"/>
    <property type="match status" value="1"/>
</dbReference>
<dbReference type="InterPro" id="IPR050816">
    <property type="entry name" value="Flavin-dep_Halogenase_NPB"/>
</dbReference>
<dbReference type="InterPro" id="IPR033856">
    <property type="entry name" value="Trp_halogen"/>
</dbReference>
<dbReference type="SUPFAM" id="SSF51905">
    <property type="entry name" value="FAD/NAD(P)-binding domain"/>
    <property type="match status" value="1"/>
</dbReference>
<reference evidence="1 2" key="1">
    <citation type="submission" date="2020-12" db="EMBL/GenBank/DDBJ databases">
        <title>Oil enriched cultivation method for isolating marine PHA-producing bacteria.</title>
        <authorList>
            <person name="Zheng W."/>
            <person name="Yu S."/>
            <person name="Huang Y."/>
        </authorList>
    </citation>
    <scope>NUCLEOTIDE SEQUENCE [LARGE SCALE GENOMIC DNA]</scope>
    <source>
        <strain evidence="1 2">SN0-2</strain>
    </source>
</reference>
<dbReference type="EMBL" id="JAEKJR010000002">
    <property type="protein sequence ID" value="MBN8431001.1"/>
    <property type="molecule type" value="Genomic_DNA"/>
</dbReference>
<evidence type="ECO:0000313" key="1">
    <source>
        <dbReference type="EMBL" id="MBN8431001.1"/>
    </source>
</evidence>
<dbReference type="InterPro" id="IPR036188">
    <property type="entry name" value="FAD/NAD-bd_sf"/>
</dbReference>
<keyword evidence="2" id="KW-1185">Reference proteome</keyword>
<dbReference type="PIRSF" id="PIRSF011396">
    <property type="entry name" value="Trp_halogenase"/>
    <property type="match status" value="1"/>
</dbReference>
<evidence type="ECO:0000313" key="2">
    <source>
        <dbReference type="Proteomes" id="UP000664293"/>
    </source>
</evidence>
<dbReference type="Proteomes" id="UP000664293">
    <property type="component" value="Unassembled WGS sequence"/>
</dbReference>
<organism evidence="1 2">
    <name type="scientific">Microbulbifer salipaludis</name>
    <dbReference type="NCBI Taxonomy" id="187980"/>
    <lineage>
        <taxon>Bacteria</taxon>
        <taxon>Pseudomonadati</taxon>
        <taxon>Pseudomonadota</taxon>
        <taxon>Gammaproteobacteria</taxon>
        <taxon>Cellvibrionales</taxon>
        <taxon>Microbulbiferaceae</taxon>
        <taxon>Microbulbifer</taxon>
    </lineage>
</organism>
<accession>A0ABS3E6R2</accession>
<gene>
    <name evidence="1" type="ORF">JF535_09090</name>
</gene>
<sequence>MKKIIILGGGTAGWMTAAAMARLLVPSGIEVTLVESDQIGTVGVGEATLPHLRFFNQILGIDENAFMKATQATYKMGIEFQNWGRPGDAYIHPFGEYGRELDGIPFHQLWLKAHRAGIAEPLDHYSLPVMAAAAGKFDFPDGNPRSILSTYSYAFHLDAGLYARYLREFAEQLGIQRIEGRVSAVVHDEYGDLHTLVLQDGNRISADFFVDCSGFRSLLLGDALQTEFIDWSHWLPCDSAVAVPSDMTDAPLPYTKAIAHGSGWQWQIPLQHRMGNGLVYAREYMSDDQACQHLLDNLPGAATDAPRLLRFKAGRRKHSWQRNCLAVGLSAGFLEPLESTSIYLIQIAITKFLALLPLTDNYRSCRNEFNRQMALEYDRIRDFLVLHYHATERDDTPFWNYCRTMPIPDDLQRKMDLYRQQGHIVNYRHGLFLEPSWLAVYHGQRILPDNHSIQADHLANKEIGQLLSGYSQLVHKGVAALPAHADVIARQLSARPRQAPSAAMSLYRGAEQ</sequence>
<name>A0ABS3E6R2_9GAMM</name>
<dbReference type="Pfam" id="PF04820">
    <property type="entry name" value="Trp_halogenase"/>
    <property type="match status" value="1"/>
</dbReference>
<dbReference type="InterPro" id="IPR006905">
    <property type="entry name" value="Flavin_halogenase"/>
</dbReference>